<protein>
    <submittedName>
        <fullName evidence="2">SRPBCC family protein</fullName>
    </submittedName>
</protein>
<dbReference type="SUPFAM" id="SSF55961">
    <property type="entry name" value="Bet v1-like"/>
    <property type="match status" value="1"/>
</dbReference>
<dbReference type="Gene3D" id="3.30.530.20">
    <property type="match status" value="1"/>
</dbReference>
<name>A0A369UX14_9ACTN</name>
<proteinExistence type="predicted"/>
<evidence type="ECO:0000313" key="2">
    <source>
        <dbReference type="EMBL" id="RDD85314.1"/>
    </source>
</evidence>
<accession>A0A369UX14</accession>
<dbReference type="Proteomes" id="UP000253742">
    <property type="component" value="Unassembled WGS sequence"/>
</dbReference>
<dbReference type="Pfam" id="PF10604">
    <property type="entry name" value="Polyketide_cyc2"/>
    <property type="match status" value="1"/>
</dbReference>
<dbReference type="AlphaFoldDB" id="A0A369UX14"/>
<gene>
    <name evidence="2" type="ORF">DVZ84_30845</name>
</gene>
<comment type="caution">
    <text evidence="2">The sequence shown here is derived from an EMBL/GenBank/DDBJ whole genome shotgun (WGS) entry which is preliminary data.</text>
</comment>
<sequence>MNANHLPGSGHRSTGTDEAAAGSTGEPEGRRPLIGKGDVTVPVTVQTRTSLSPRQVFDVIVPIDLSLVFTGWGPFPGVRGATNQSGAWDAAGQTRNPDLSDGSTALERLTEYSAPHSFAYELSEFTGVLRHLVAGVRGEWTFTPDGPGTLIRWTYEFKPLPGRRLLLDRVVAPLWRRYMSDAVRKSAVEAERRHC</sequence>
<dbReference type="OrthoDB" id="4724764at2"/>
<dbReference type="InterPro" id="IPR019587">
    <property type="entry name" value="Polyketide_cyclase/dehydratase"/>
</dbReference>
<organism evidence="2 3">
    <name type="scientific">Streptomyces parvulus</name>
    <dbReference type="NCBI Taxonomy" id="146923"/>
    <lineage>
        <taxon>Bacteria</taxon>
        <taxon>Bacillati</taxon>
        <taxon>Actinomycetota</taxon>
        <taxon>Actinomycetes</taxon>
        <taxon>Kitasatosporales</taxon>
        <taxon>Streptomycetaceae</taxon>
        <taxon>Streptomyces</taxon>
    </lineage>
</organism>
<feature type="region of interest" description="Disordered" evidence="1">
    <location>
        <begin position="1"/>
        <end position="38"/>
    </location>
</feature>
<evidence type="ECO:0000313" key="3">
    <source>
        <dbReference type="Proteomes" id="UP000253742"/>
    </source>
</evidence>
<dbReference type="InterPro" id="IPR023393">
    <property type="entry name" value="START-like_dom_sf"/>
</dbReference>
<reference evidence="2 3" key="1">
    <citation type="submission" date="2018-07" db="EMBL/GenBank/DDBJ databases">
        <title>Genome guided investigation of antibiotics producing actinomycetales strain isolated from a Macau mangrove ecosystem.</title>
        <authorList>
            <person name="Hu D."/>
        </authorList>
    </citation>
    <scope>NUCLEOTIDE SEQUENCE [LARGE SCALE GENOMIC DNA]</scope>
    <source>
        <strain evidence="2 3">2297</strain>
    </source>
</reference>
<dbReference type="RefSeq" id="WP_114532081.1">
    <property type="nucleotide sequence ID" value="NZ_QQBH01000028.1"/>
</dbReference>
<dbReference type="EMBL" id="QQBH01000028">
    <property type="protein sequence ID" value="RDD85314.1"/>
    <property type="molecule type" value="Genomic_DNA"/>
</dbReference>
<evidence type="ECO:0000256" key="1">
    <source>
        <dbReference type="SAM" id="MobiDB-lite"/>
    </source>
</evidence>